<dbReference type="Gene3D" id="3.90.1300.10">
    <property type="entry name" value="Amidase signature (AS) domain"/>
    <property type="match status" value="1"/>
</dbReference>
<dbReference type="SUPFAM" id="SSF75304">
    <property type="entry name" value="Amidase signature (AS) enzymes"/>
    <property type="match status" value="1"/>
</dbReference>
<dbReference type="GO" id="GO:0012505">
    <property type="term" value="C:endomembrane system"/>
    <property type="evidence" value="ECO:0007669"/>
    <property type="project" value="TreeGrafter"/>
</dbReference>
<dbReference type="InterPro" id="IPR052739">
    <property type="entry name" value="FAAH2"/>
</dbReference>
<evidence type="ECO:0000313" key="3">
    <source>
        <dbReference type="Proteomes" id="UP000503018"/>
    </source>
</evidence>
<protein>
    <submittedName>
        <fullName evidence="2">Amidase</fullName>
    </submittedName>
</protein>
<proteinExistence type="predicted"/>
<keyword evidence="3" id="KW-1185">Reference proteome</keyword>
<gene>
    <name evidence="2" type="ORF">GV829_09970</name>
</gene>
<dbReference type="AlphaFoldDB" id="A0A6M4AXI4"/>
<feature type="domain" description="Amidase" evidence="1">
    <location>
        <begin position="28"/>
        <end position="237"/>
    </location>
</feature>
<reference evidence="2 3" key="1">
    <citation type="submission" date="2020-01" db="EMBL/GenBank/DDBJ databases">
        <title>Sphingomonas sp. strain CSW-10.</title>
        <authorList>
            <person name="Chen W.-M."/>
        </authorList>
    </citation>
    <scope>NUCLEOTIDE SEQUENCE [LARGE SCALE GENOMIC DNA]</scope>
    <source>
        <strain evidence="2 3">CSW-10</strain>
    </source>
</reference>
<dbReference type="Proteomes" id="UP000503018">
    <property type="component" value="Chromosome"/>
</dbReference>
<dbReference type="PANTHER" id="PTHR43372:SF4">
    <property type="entry name" value="FATTY-ACID AMIDE HYDROLASE 2"/>
    <property type="match status" value="1"/>
</dbReference>
<dbReference type="RefSeq" id="WP_169948209.1">
    <property type="nucleotide sequence ID" value="NZ_CP053015.1"/>
</dbReference>
<dbReference type="InterPro" id="IPR036928">
    <property type="entry name" value="AS_sf"/>
</dbReference>
<organism evidence="2 3">
    <name type="scientific">Sphingomonas lacunae</name>
    <dbReference type="NCBI Taxonomy" id="2698828"/>
    <lineage>
        <taxon>Bacteria</taxon>
        <taxon>Pseudomonadati</taxon>
        <taxon>Pseudomonadota</taxon>
        <taxon>Alphaproteobacteria</taxon>
        <taxon>Sphingomonadales</taxon>
        <taxon>Sphingomonadaceae</taxon>
        <taxon>Sphingomonas</taxon>
    </lineage>
</organism>
<evidence type="ECO:0000313" key="2">
    <source>
        <dbReference type="EMBL" id="QJQ33705.1"/>
    </source>
</evidence>
<name>A0A6M4AXI4_9SPHN</name>
<evidence type="ECO:0000259" key="1">
    <source>
        <dbReference type="Pfam" id="PF01425"/>
    </source>
</evidence>
<dbReference type="PANTHER" id="PTHR43372">
    <property type="entry name" value="FATTY-ACID AMIDE HYDROLASE"/>
    <property type="match status" value="1"/>
</dbReference>
<dbReference type="InterPro" id="IPR023631">
    <property type="entry name" value="Amidase_dom"/>
</dbReference>
<dbReference type="Pfam" id="PF01425">
    <property type="entry name" value="Amidase"/>
    <property type="match status" value="2"/>
</dbReference>
<feature type="domain" description="Amidase" evidence="1">
    <location>
        <begin position="332"/>
        <end position="427"/>
    </location>
</feature>
<accession>A0A6M4AXI4</accession>
<sequence length="442" mass="46256">MTYPLQRSALETASAIAAGQTTAVAECEAAIARIETINPALNAVIVKDFERARADAVAADAALAAGDRRPLLGVPMTIKESFELAGTPSTWGFAEHRDNVAVQDGSTVRRLRAAGAIILGKTNVPVALADIQSVNPVYGRTVNPWDASRTCGGSSGGSAAAIASGMVPLEIGTDIGGSVRTPAHFCGVFGHKSSYGVIPLDGHRFPRTDGADRPLSVAGPLARTAADLSAALDVVSATPLAPSRITGLAGARLFIITHHPRAAVMQDIVAGIEAVAEKAQGEGASISRSSELMPDLAAIMASYMPMLNMIVTGGAPAPNGQLPTVQQWFALCDAQARIQRQFGRFFEQFDAILCPVHGTTAFPHDDNPDMRARLLMIDGKETRYADQFAWISMATFAGLPSTSVPIGRASDGLPFNMQVIAANRRDHDGIRLAGLLSGLVAD</sequence>
<dbReference type="EMBL" id="CP053015">
    <property type="protein sequence ID" value="QJQ33705.1"/>
    <property type="molecule type" value="Genomic_DNA"/>
</dbReference>
<dbReference type="KEGG" id="slan:GV829_09970"/>